<feature type="chain" id="PRO_5034946196" evidence="1">
    <location>
        <begin position="20"/>
        <end position="197"/>
    </location>
</feature>
<evidence type="ECO:0000256" key="1">
    <source>
        <dbReference type="SAM" id="SignalP"/>
    </source>
</evidence>
<feature type="signal peptide" evidence="1">
    <location>
        <begin position="1"/>
        <end position="19"/>
    </location>
</feature>
<sequence length="197" mass="20902">MKAAYVWPAVLALAGYAKADGSITAAASAPASGAVESVIDNASLEILTSYEVQVLTTEYLITTRVPHYSTIYEDGKPVSTVTASSEALSLTQSTSSTTAVIGTNTTSRSLTTSEVTSTVISTIQSCINNPSCTNGHEVTLTTVYTTTCPVTQTGDRTILVGTTTTAFLPGQQLYDCPPFHILFDCRLVEFHHHHNGY</sequence>
<dbReference type="EMBL" id="JAAMPI010001442">
    <property type="protein sequence ID" value="KAF4625188.1"/>
    <property type="molecule type" value="Genomic_DNA"/>
</dbReference>
<name>A0A8H4RA65_9HELO</name>
<reference evidence="2 3" key="1">
    <citation type="submission" date="2020-03" db="EMBL/GenBank/DDBJ databases">
        <title>Draft Genome Sequence of Cudoniella acicularis.</title>
        <authorList>
            <person name="Buettner E."/>
            <person name="Kellner H."/>
        </authorList>
    </citation>
    <scope>NUCLEOTIDE SEQUENCE [LARGE SCALE GENOMIC DNA]</scope>
    <source>
        <strain evidence="2 3">DSM 108380</strain>
    </source>
</reference>
<accession>A0A8H4RA65</accession>
<comment type="caution">
    <text evidence="2">The sequence shown here is derived from an EMBL/GenBank/DDBJ whole genome shotgun (WGS) entry which is preliminary data.</text>
</comment>
<organism evidence="2 3">
    <name type="scientific">Cudoniella acicularis</name>
    <dbReference type="NCBI Taxonomy" id="354080"/>
    <lineage>
        <taxon>Eukaryota</taxon>
        <taxon>Fungi</taxon>
        <taxon>Dikarya</taxon>
        <taxon>Ascomycota</taxon>
        <taxon>Pezizomycotina</taxon>
        <taxon>Leotiomycetes</taxon>
        <taxon>Helotiales</taxon>
        <taxon>Tricladiaceae</taxon>
        <taxon>Cudoniella</taxon>
    </lineage>
</organism>
<evidence type="ECO:0000313" key="3">
    <source>
        <dbReference type="Proteomes" id="UP000566819"/>
    </source>
</evidence>
<dbReference type="AlphaFoldDB" id="A0A8H4RA65"/>
<dbReference type="Proteomes" id="UP000566819">
    <property type="component" value="Unassembled WGS sequence"/>
</dbReference>
<keyword evidence="3" id="KW-1185">Reference proteome</keyword>
<gene>
    <name evidence="2" type="ORF">G7Y89_g12983</name>
</gene>
<evidence type="ECO:0000313" key="2">
    <source>
        <dbReference type="EMBL" id="KAF4625188.1"/>
    </source>
</evidence>
<keyword evidence="1" id="KW-0732">Signal</keyword>
<protein>
    <submittedName>
        <fullName evidence="2">Uncharacterized protein</fullName>
    </submittedName>
</protein>
<dbReference type="OrthoDB" id="3565478at2759"/>
<proteinExistence type="predicted"/>